<feature type="non-terminal residue" evidence="1">
    <location>
        <position position="1"/>
    </location>
</feature>
<name>A0ABV6YPA5_UNCEI</name>
<dbReference type="Proteomes" id="UP001594288">
    <property type="component" value="Unassembled WGS sequence"/>
</dbReference>
<accession>A0ABV6YPA5</accession>
<protein>
    <submittedName>
        <fullName evidence="1">Uncharacterized protein</fullName>
    </submittedName>
</protein>
<dbReference type="EMBL" id="JBHPEI010000038">
    <property type="protein sequence ID" value="MFC1799858.1"/>
    <property type="molecule type" value="Genomic_DNA"/>
</dbReference>
<sequence length="178" mass="20000">PGEAGFSFHSRMVESPFPGSEDFDEKRFGLDGRWDIEIGLWLEGVHRIQYGEGVFDQSITSLMLGADYTLALGNGLHILCEHMATAVRNDSLSSGSEDTAHISALMLGYPSGYLDYFNLIGYQDWDRGDFYSFVSWQRTWDNFALNLSLFHNPEQVEEGLRSMSARGTGGQVIVMFNH</sequence>
<evidence type="ECO:0000313" key="2">
    <source>
        <dbReference type="Proteomes" id="UP001594288"/>
    </source>
</evidence>
<reference evidence="1 2" key="1">
    <citation type="submission" date="2024-09" db="EMBL/GenBank/DDBJ databases">
        <authorList>
            <person name="D'Angelo T."/>
        </authorList>
    </citation>
    <scope>NUCLEOTIDE SEQUENCE [LARGE SCALE GENOMIC DNA]</scope>
    <source>
        <strain evidence="1">SAG AM-311-F02</strain>
    </source>
</reference>
<evidence type="ECO:0000313" key="1">
    <source>
        <dbReference type="EMBL" id="MFC1799858.1"/>
    </source>
</evidence>
<comment type="caution">
    <text evidence="1">The sequence shown here is derived from an EMBL/GenBank/DDBJ whole genome shotgun (WGS) entry which is preliminary data.</text>
</comment>
<proteinExistence type="predicted"/>
<keyword evidence="2" id="KW-1185">Reference proteome</keyword>
<gene>
    <name evidence="1" type="ORF">ACFL2Z_02995</name>
</gene>
<organism evidence="1 2">
    <name type="scientific">Eiseniibacteriota bacterium</name>
    <dbReference type="NCBI Taxonomy" id="2212470"/>
    <lineage>
        <taxon>Bacteria</taxon>
        <taxon>Candidatus Eiseniibacteriota</taxon>
    </lineage>
</organism>